<evidence type="ECO:0000313" key="2">
    <source>
        <dbReference type="Proteomes" id="UP001058461"/>
    </source>
</evidence>
<gene>
    <name evidence="1" type="ORF">KDW95_00440</name>
</gene>
<dbReference type="EMBL" id="CP073347">
    <property type="protein sequence ID" value="UTW12197.1"/>
    <property type="molecule type" value="Genomic_DNA"/>
</dbReference>
<accession>A0ABY5HLR6</accession>
<dbReference type="RefSeq" id="WP_255854257.1">
    <property type="nucleotide sequence ID" value="NZ_CP073347.1"/>
</dbReference>
<organism evidence="1 2">
    <name type="scientific">Marinobacterium rhizophilum</name>
    <dbReference type="NCBI Taxonomy" id="420402"/>
    <lineage>
        <taxon>Bacteria</taxon>
        <taxon>Pseudomonadati</taxon>
        <taxon>Pseudomonadota</taxon>
        <taxon>Gammaproteobacteria</taxon>
        <taxon>Oceanospirillales</taxon>
        <taxon>Oceanospirillaceae</taxon>
        <taxon>Marinobacterium</taxon>
    </lineage>
</organism>
<name>A0ABY5HLR6_9GAMM</name>
<keyword evidence="2" id="KW-1185">Reference proteome</keyword>
<evidence type="ECO:0000313" key="1">
    <source>
        <dbReference type="EMBL" id="UTW12197.1"/>
    </source>
</evidence>
<sequence length="73" mass="8487">MSRSKSHYYRSRLLRERIRRDERTVPASPAGATSDAADDTFVLPDYFTSPYPGEHLDDDQGRYPRVVLWDEVV</sequence>
<dbReference type="Proteomes" id="UP001058461">
    <property type="component" value="Chromosome"/>
</dbReference>
<reference evidence="1" key="1">
    <citation type="submission" date="2021-04" db="EMBL/GenBank/DDBJ databases">
        <title>Oceanospirillales bacteria with DddD are important DMSP degraders in coastal seawater.</title>
        <authorList>
            <person name="Liu J."/>
        </authorList>
    </citation>
    <scope>NUCLEOTIDE SEQUENCE</scope>
    <source>
        <strain evidence="1">D13-1</strain>
    </source>
</reference>
<protein>
    <submittedName>
        <fullName evidence="1">Uncharacterized protein</fullName>
    </submittedName>
</protein>
<proteinExistence type="predicted"/>